<gene>
    <name evidence="4" type="ORF">ODALV1_LOCUS10667</name>
</gene>
<dbReference type="CDD" id="cd00077">
    <property type="entry name" value="HDc"/>
    <property type="match status" value="1"/>
</dbReference>
<evidence type="ECO:0000313" key="4">
    <source>
        <dbReference type="EMBL" id="CAL8100899.1"/>
    </source>
</evidence>
<comment type="similarity">
    <text evidence="1">Belongs to the SAMHD1 family.</text>
</comment>
<sequence length="496" mass="57308">MASMMEIRQFPSDSSESDEGIDRSFLEFSTSTERTKIFHDMVHPHLELPAICSLFINTPQFQRLRNLKQCGLCYYVYPSAAHNRFEHCVGTSFLAGKYGKILRKNQPELNITDVDILCLYLGGLCHDLGHGPFSHTWEGFMHSVGCKQYSHEDMSLRLLDYLIEDNNLKPALEVENLTERDVIFIKEIIFGHPLKGNDNFIGRPPCKYFLYQIVSNDITKIDVDKFDYLLRDCKQLNVATVFEYQRVLDNSRVIGYKNGAVCDQIEEDTPTIIVYRHKISDTLEDLFRSRFSMHKKAYQHRVTKVIEEMTLDALKAAEPHFQVAGANGDKYKLSTAWQDVSAFMKLTDSVFEWILHWDLGGSQAANILKRLVQRDLYKFLGCFSGNVEQKVLDDLQAKDSRIRFIETKINFGSGNKNPLNEALFYEKTRPSRLIRKNFANEPEVRRTFIVYCGSEDESNVRNEEAGINIESNVHLLTVRKNVKHWAEKHAISLEFE</sequence>
<dbReference type="EMBL" id="CAXLJM020000033">
    <property type="protein sequence ID" value="CAL8100899.1"/>
    <property type="molecule type" value="Genomic_DNA"/>
</dbReference>
<dbReference type="PANTHER" id="PTHR11373">
    <property type="entry name" value="DEOXYNUCLEOSIDE TRIPHOSPHATE TRIPHOSPHOHYDROLASE"/>
    <property type="match status" value="1"/>
</dbReference>
<dbReference type="Gene3D" id="1.10.3210.10">
    <property type="entry name" value="Hypothetical protein af1432"/>
    <property type="match status" value="1"/>
</dbReference>
<dbReference type="InterPro" id="IPR050135">
    <property type="entry name" value="dGTPase-like"/>
</dbReference>
<accession>A0ABP1QFD0</accession>
<evidence type="ECO:0000256" key="2">
    <source>
        <dbReference type="SAM" id="MobiDB-lite"/>
    </source>
</evidence>
<dbReference type="InterPro" id="IPR006674">
    <property type="entry name" value="HD_domain"/>
</dbReference>
<evidence type="ECO:0000313" key="5">
    <source>
        <dbReference type="Proteomes" id="UP001642540"/>
    </source>
</evidence>
<dbReference type="InterPro" id="IPR003607">
    <property type="entry name" value="HD/PDEase_dom"/>
</dbReference>
<protein>
    <recommendedName>
        <fullName evidence="3">HD domain-containing protein</fullName>
    </recommendedName>
</protein>
<dbReference type="PROSITE" id="PS51831">
    <property type="entry name" value="HD"/>
    <property type="match status" value="1"/>
</dbReference>
<reference evidence="4 5" key="1">
    <citation type="submission" date="2024-08" db="EMBL/GenBank/DDBJ databases">
        <authorList>
            <person name="Cucini C."/>
            <person name="Frati F."/>
        </authorList>
    </citation>
    <scope>NUCLEOTIDE SEQUENCE [LARGE SCALE GENOMIC DNA]</scope>
</reference>
<dbReference type="Proteomes" id="UP001642540">
    <property type="component" value="Unassembled WGS sequence"/>
</dbReference>
<evidence type="ECO:0000259" key="3">
    <source>
        <dbReference type="PROSITE" id="PS51831"/>
    </source>
</evidence>
<feature type="region of interest" description="Disordered" evidence="2">
    <location>
        <begin position="1"/>
        <end position="20"/>
    </location>
</feature>
<dbReference type="SUPFAM" id="SSF109604">
    <property type="entry name" value="HD-domain/PDEase-like"/>
    <property type="match status" value="1"/>
</dbReference>
<dbReference type="Pfam" id="PF01966">
    <property type="entry name" value="HD"/>
    <property type="match status" value="1"/>
</dbReference>
<dbReference type="Gene3D" id="3.30.70.2760">
    <property type="match status" value="1"/>
</dbReference>
<organism evidence="4 5">
    <name type="scientific">Orchesella dallaii</name>
    <dbReference type="NCBI Taxonomy" id="48710"/>
    <lineage>
        <taxon>Eukaryota</taxon>
        <taxon>Metazoa</taxon>
        <taxon>Ecdysozoa</taxon>
        <taxon>Arthropoda</taxon>
        <taxon>Hexapoda</taxon>
        <taxon>Collembola</taxon>
        <taxon>Entomobryomorpha</taxon>
        <taxon>Entomobryoidea</taxon>
        <taxon>Orchesellidae</taxon>
        <taxon>Orchesellinae</taxon>
        <taxon>Orchesella</taxon>
    </lineage>
</organism>
<name>A0ABP1QFD0_9HEXA</name>
<comment type="caution">
    <text evidence="4">The sequence shown here is derived from an EMBL/GenBank/DDBJ whole genome shotgun (WGS) entry which is preliminary data.</text>
</comment>
<dbReference type="PANTHER" id="PTHR11373:SF4">
    <property type="entry name" value="DEOXYNUCLEOSIDE TRIPHOSPHATE TRIPHOSPHOHYDROLASE SAMHD1"/>
    <property type="match status" value="1"/>
</dbReference>
<keyword evidence="5" id="KW-1185">Reference proteome</keyword>
<feature type="domain" description="HD" evidence="3">
    <location>
        <begin position="84"/>
        <end position="229"/>
    </location>
</feature>
<dbReference type="SMART" id="SM00471">
    <property type="entry name" value="HDc"/>
    <property type="match status" value="1"/>
</dbReference>
<evidence type="ECO:0000256" key="1">
    <source>
        <dbReference type="ARBA" id="ARBA00005776"/>
    </source>
</evidence>
<proteinExistence type="inferred from homology"/>